<proteinExistence type="inferred from homology"/>
<dbReference type="OMA" id="LESECVM"/>
<dbReference type="GO" id="GO:0006631">
    <property type="term" value="P:fatty acid metabolic process"/>
    <property type="evidence" value="ECO:0007669"/>
    <property type="project" value="TreeGrafter"/>
</dbReference>
<dbReference type="Gene3D" id="2.60.120.590">
    <property type="entry name" value="Alpha-ketoglutarate-dependent dioxygenase AlkB-like"/>
    <property type="match status" value="1"/>
</dbReference>
<evidence type="ECO:0000259" key="2">
    <source>
        <dbReference type="PROSITE" id="PS51471"/>
    </source>
</evidence>
<dbReference type="Proteomes" id="UP000824469">
    <property type="component" value="Unassembled WGS sequence"/>
</dbReference>
<dbReference type="GO" id="GO:0006974">
    <property type="term" value="P:DNA damage response"/>
    <property type="evidence" value="ECO:0007669"/>
    <property type="project" value="InterPro"/>
</dbReference>
<gene>
    <name evidence="3" type="ORF">KI387_029869</name>
</gene>
<dbReference type="PANTHER" id="PTHR21052:SF0">
    <property type="entry name" value="ALPHA-KETOGLUTARATE-DEPENDENT DIOXYGENASE ALKB HOMOLOG 7, MITOCHONDRIAL"/>
    <property type="match status" value="1"/>
</dbReference>
<dbReference type="Pfam" id="PF13532">
    <property type="entry name" value="2OG-FeII_Oxy_2"/>
    <property type="match status" value="1"/>
</dbReference>
<reference evidence="3 4" key="1">
    <citation type="journal article" date="2021" name="Nat. Plants">
        <title>The Taxus genome provides insights into paclitaxel biosynthesis.</title>
        <authorList>
            <person name="Xiong X."/>
            <person name="Gou J."/>
            <person name="Liao Q."/>
            <person name="Li Y."/>
            <person name="Zhou Q."/>
            <person name="Bi G."/>
            <person name="Li C."/>
            <person name="Du R."/>
            <person name="Wang X."/>
            <person name="Sun T."/>
            <person name="Guo L."/>
            <person name="Liang H."/>
            <person name="Lu P."/>
            <person name="Wu Y."/>
            <person name="Zhang Z."/>
            <person name="Ro D.K."/>
            <person name="Shang Y."/>
            <person name="Huang S."/>
            <person name="Yan J."/>
        </authorList>
    </citation>
    <scope>NUCLEOTIDE SEQUENCE [LARGE SCALE GENOMIC DNA]</scope>
    <source>
        <strain evidence="3">Ta-2019</strain>
    </source>
</reference>
<comment type="similarity">
    <text evidence="1">Belongs to the alkB family.</text>
</comment>
<dbReference type="SUPFAM" id="SSF51197">
    <property type="entry name" value="Clavaminate synthase-like"/>
    <property type="match status" value="1"/>
</dbReference>
<dbReference type="InterPro" id="IPR032870">
    <property type="entry name" value="ALKBH7-like"/>
</dbReference>
<feature type="domain" description="Fe2OG dioxygenase" evidence="2">
    <location>
        <begin position="214"/>
        <end position="302"/>
    </location>
</feature>
<sequence>MYLLIQNCENFDLVFVTKPPCYIQSVADEIHVSIPVKKKKEKVLCGRHGRAQTRLRGAGAVSRMSMGGRRIDDHNAAVTLASALRDVFGDSDSDSDSSFHTQVGSKEKQVIETVWEQVKEINGLWLCKNFLSPQQQEELLHCIQQERWFEEPPKNQAMRFGDLPEWALKLCGQVQFAICSYPAVCKICNISTSCSHEDEKCMPLSLELLGREPLFDQMIVNVYQPAEGICAHVDLARFEDGIAIISLESACVMEFTHENDRTLALNKFPILLVEGDLLLLSGEARYNWLHEINRNPGHQIWD</sequence>
<dbReference type="PANTHER" id="PTHR21052">
    <property type="entry name" value="SPERMATOGENESIS ASSOCIATED 11-RELATED"/>
    <property type="match status" value="1"/>
</dbReference>
<evidence type="ECO:0000313" key="4">
    <source>
        <dbReference type="Proteomes" id="UP000824469"/>
    </source>
</evidence>
<dbReference type="InterPro" id="IPR005123">
    <property type="entry name" value="Oxoglu/Fe-dep_dioxygenase_dom"/>
</dbReference>
<dbReference type="GO" id="GO:0005759">
    <property type="term" value="C:mitochondrial matrix"/>
    <property type="evidence" value="ECO:0007669"/>
    <property type="project" value="TreeGrafter"/>
</dbReference>
<accession>A0AA38CCQ0</accession>
<comment type="caution">
    <text evidence="3">The sequence shown here is derived from an EMBL/GenBank/DDBJ whole genome shotgun (WGS) entry which is preliminary data.</text>
</comment>
<dbReference type="EMBL" id="JAHRHJ020000010">
    <property type="protein sequence ID" value="KAH9298187.1"/>
    <property type="molecule type" value="Genomic_DNA"/>
</dbReference>
<organism evidence="3 4">
    <name type="scientific">Taxus chinensis</name>
    <name type="common">Chinese yew</name>
    <name type="synonym">Taxus wallichiana var. chinensis</name>
    <dbReference type="NCBI Taxonomy" id="29808"/>
    <lineage>
        <taxon>Eukaryota</taxon>
        <taxon>Viridiplantae</taxon>
        <taxon>Streptophyta</taxon>
        <taxon>Embryophyta</taxon>
        <taxon>Tracheophyta</taxon>
        <taxon>Spermatophyta</taxon>
        <taxon>Pinopsida</taxon>
        <taxon>Pinidae</taxon>
        <taxon>Conifers II</taxon>
        <taxon>Cupressales</taxon>
        <taxon>Taxaceae</taxon>
        <taxon>Taxus</taxon>
    </lineage>
</organism>
<keyword evidence="4" id="KW-1185">Reference proteome</keyword>
<dbReference type="AlphaFoldDB" id="A0AA38CCQ0"/>
<dbReference type="PROSITE" id="PS51471">
    <property type="entry name" value="FE2OG_OXY"/>
    <property type="match status" value="1"/>
</dbReference>
<feature type="non-terminal residue" evidence="3">
    <location>
        <position position="302"/>
    </location>
</feature>
<evidence type="ECO:0000313" key="3">
    <source>
        <dbReference type="EMBL" id="KAH9298187.1"/>
    </source>
</evidence>
<dbReference type="InterPro" id="IPR027450">
    <property type="entry name" value="AlkB-like"/>
</dbReference>
<name>A0AA38CCQ0_TAXCH</name>
<dbReference type="InterPro" id="IPR037151">
    <property type="entry name" value="AlkB-like_sf"/>
</dbReference>
<protein>
    <recommendedName>
        <fullName evidence="2">Fe2OG dioxygenase domain-containing protein</fullName>
    </recommendedName>
</protein>
<evidence type="ECO:0000256" key="1">
    <source>
        <dbReference type="ARBA" id="ARBA00007879"/>
    </source>
</evidence>